<feature type="signal peptide" evidence="14">
    <location>
        <begin position="1"/>
        <end position="21"/>
    </location>
</feature>
<evidence type="ECO:0000256" key="14">
    <source>
        <dbReference type="SAM" id="SignalP"/>
    </source>
</evidence>
<keyword evidence="8 12" id="KW-0067">ATP-binding</keyword>
<keyword evidence="17" id="KW-1185">Reference proteome</keyword>
<evidence type="ECO:0000256" key="9">
    <source>
        <dbReference type="ARBA" id="ARBA00022989"/>
    </source>
</evidence>
<evidence type="ECO:0000256" key="11">
    <source>
        <dbReference type="ARBA" id="ARBA00023180"/>
    </source>
</evidence>
<evidence type="ECO:0000256" key="7">
    <source>
        <dbReference type="ARBA" id="ARBA00022777"/>
    </source>
</evidence>
<sequence length="620" mass="70442">MVNCLVCCLCFIIFLADRGLGFNDCNTSTCGSFGPPVRFPFRIRGKQPLHCGSPQSEFHLSCSEKNDTVLQLPNSWKLFIQKIDYKSQVIYAKDSGGCLFRRLISNLSLSVSPFELMNTRENITLFKCPSRKIEGWSHYVYQIPCLSDLHYDFLGSRYCFIDNPNLLYCTKIHHYPEVALTDNVGYRESIIGLNWSNPLLILNWTNPTCKSCEARGKYCRLKMSTIASEMECYGSLKPSKGASIKFIETGAVLGSVLLVAAVVLLYRRYSFNKMEKEFQSKIKSFLDDYMSHKPTRYSYADIKRMTSQFKDELGQGAYGTVFRGKLSDEILVAIKVLNISKGNGEEFVNEVGTIGKIHHVNVVRLIGFCADGFRRALVYEYLPNDSLQKFISPADDKNHFLGWKRLQDIALGIAKGIEYLHQGCDQRILHFDIKPHNILLDHDFNPKISDFGLAKLCAKDQSAVSMTTARGTIGYIAPEVFSRNFRNVSYKADIYSFGMLVLEMVGGRKIVDITKDSDEQIYFPEWIYNLLEEGEDLRFHIEEEGDAKIAKKLAIIGLWCIQWNPVDRPTIRVVVHMLEGEGENLTIPPNPFNSGIQTRKKPKISGKRLHSELDAISETE</sequence>
<feature type="binding site" evidence="12">
    <location>
        <position position="335"/>
    </location>
    <ligand>
        <name>ATP</name>
        <dbReference type="ChEBI" id="CHEBI:30616"/>
    </ligand>
</feature>
<keyword evidence="5 14" id="KW-0732">Signal</keyword>
<dbReference type="PROSITE" id="PS00108">
    <property type="entry name" value="PROTEIN_KINASE_ST"/>
    <property type="match status" value="1"/>
</dbReference>
<reference evidence="17" key="1">
    <citation type="journal article" date="2016" name="Nat. Biotechnol.">
        <title>Sequencing wild and cultivated cassava and related species reveals extensive interspecific hybridization and genetic diversity.</title>
        <authorList>
            <person name="Bredeson J.V."/>
            <person name="Lyons J.B."/>
            <person name="Prochnik S.E."/>
            <person name="Wu G.A."/>
            <person name="Ha C.M."/>
            <person name="Edsinger-Gonzales E."/>
            <person name="Grimwood J."/>
            <person name="Schmutz J."/>
            <person name="Rabbi I.Y."/>
            <person name="Egesi C."/>
            <person name="Nauluvula P."/>
            <person name="Lebot V."/>
            <person name="Ndunguru J."/>
            <person name="Mkamilo G."/>
            <person name="Bart R.S."/>
            <person name="Setter T.L."/>
            <person name="Gleadow R.M."/>
            <person name="Kulakow P."/>
            <person name="Ferguson M.E."/>
            <person name="Rounsley S."/>
            <person name="Rokhsar D.S."/>
        </authorList>
    </citation>
    <scope>NUCLEOTIDE SEQUENCE [LARGE SCALE GENOMIC DNA]</scope>
    <source>
        <strain evidence="17">cv. AM560-2</strain>
    </source>
</reference>
<evidence type="ECO:0000256" key="5">
    <source>
        <dbReference type="ARBA" id="ARBA00022729"/>
    </source>
</evidence>
<evidence type="ECO:0000256" key="3">
    <source>
        <dbReference type="ARBA" id="ARBA00022679"/>
    </source>
</evidence>
<evidence type="ECO:0000256" key="10">
    <source>
        <dbReference type="ARBA" id="ARBA00023136"/>
    </source>
</evidence>
<evidence type="ECO:0000256" key="2">
    <source>
        <dbReference type="ARBA" id="ARBA00022527"/>
    </source>
</evidence>
<organism evidence="16 17">
    <name type="scientific">Manihot esculenta</name>
    <name type="common">Cassava</name>
    <name type="synonym">Jatropha manihot</name>
    <dbReference type="NCBI Taxonomy" id="3983"/>
    <lineage>
        <taxon>Eukaryota</taxon>
        <taxon>Viridiplantae</taxon>
        <taxon>Streptophyta</taxon>
        <taxon>Embryophyta</taxon>
        <taxon>Tracheophyta</taxon>
        <taxon>Spermatophyta</taxon>
        <taxon>Magnoliopsida</taxon>
        <taxon>eudicotyledons</taxon>
        <taxon>Gunneridae</taxon>
        <taxon>Pentapetalae</taxon>
        <taxon>rosids</taxon>
        <taxon>fabids</taxon>
        <taxon>Malpighiales</taxon>
        <taxon>Euphorbiaceae</taxon>
        <taxon>Crotonoideae</taxon>
        <taxon>Manihoteae</taxon>
        <taxon>Manihot</taxon>
    </lineage>
</organism>
<dbReference type="InterPro" id="IPR011009">
    <property type="entry name" value="Kinase-like_dom_sf"/>
</dbReference>
<dbReference type="InterPro" id="IPR017441">
    <property type="entry name" value="Protein_kinase_ATP_BS"/>
</dbReference>
<protein>
    <recommendedName>
        <fullName evidence="15">Protein kinase domain-containing protein</fullName>
    </recommendedName>
</protein>
<proteinExistence type="predicted"/>
<dbReference type="OrthoDB" id="547665at2759"/>
<keyword evidence="9" id="KW-1133">Transmembrane helix</keyword>
<evidence type="ECO:0000256" key="4">
    <source>
        <dbReference type="ARBA" id="ARBA00022692"/>
    </source>
</evidence>
<keyword evidence="6 12" id="KW-0547">Nucleotide-binding</keyword>
<dbReference type="InterPro" id="IPR000719">
    <property type="entry name" value="Prot_kinase_dom"/>
</dbReference>
<dbReference type="InterPro" id="IPR008271">
    <property type="entry name" value="Ser/Thr_kinase_AS"/>
</dbReference>
<keyword evidence="2" id="KW-0723">Serine/threonine-protein kinase</keyword>
<dbReference type="GO" id="GO:0030247">
    <property type="term" value="F:polysaccharide binding"/>
    <property type="evidence" value="ECO:0007669"/>
    <property type="project" value="InterPro"/>
</dbReference>
<dbReference type="PROSITE" id="PS50011">
    <property type="entry name" value="PROTEIN_KINASE_DOM"/>
    <property type="match status" value="1"/>
</dbReference>
<dbReference type="Gene3D" id="3.30.200.20">
    <property type="entry name" value="Phosphorylase Kinase, domain 1"/>
    <property type="match status" value="1"/>
</dbReference>
<keyword evidence="7" id="KW-0418">Kinase</keyword>
<feature type="domain" description="Protein kinase" evidence="15">
    <location>
        <begin position="307"/>
        <end position="593"/>
    </location>
</feature>
<comment type="subcellular location">
    <subcellularLocation>
        <location evidence="1">Membrane</location>
        <topology evidence="1">Single-pass type I membrane protein</topology>
    </subcellularLocation>
</comment>
<dbReference type="PROSITE" id="PS00107">
    <property type="entry name" value="PROTEIN_KINASE_ATP"/>
    <property type="match status" value="1"/>
</dbReference>
<dbReference type="FunFam" id="1.10.510.10:FF:000590">
    <property type="entry name" value="PR5-like receptor kinase"/>
    <property type="match status" value="1"/>
</dbReference>
<dbReference type="Pfam" id="PF00069">
    <property type="entry name" value="Pkinase"/>
    <property type="match status" value="1"/>
</dbReference>
<evidence type="ECO:0000256" key="1">
    <source>
        <dbReference type="ARBA" id="ARBA00004479"/>
    </source>
</evidence>
<dbReference type="GO" id="GO:0004674">
    <property type="term" value="F:protein serine/threonine kinase activity"/>
    <property type="evidence" value="ECO:0007669"/>
    <property type="project" value="UniProtKB-KW"/>
</dbReference>
<dbReference type="EMBL" id="CM004397">
    <property type="protein sequence ID" value="OAY37638.1"/>
    <property type="molecule type" value="Genomic_DNA"/>
</dbReference>
<feature type="compositionally biased region" description="Basic residues" evidence="13">
    <location>
        <begin position="598"/>
        <end position="608"/>
    </location>
</feature>
<evidence type="ECO:0000256" key="8">
    <source>
        <dbReference type="ARBA" id="ARBA00022840"/>
    </source>
</evidence>
<comment type="caution">
    <text evidence="16">The sequence shown here is derived from an EMBL/GenBank/DDBJ whole genome shotgun (WGS) entry which is preliminary data.</text>
</comment>
<dbReference type="GO" id="GO:0005524">
    <property type="term" value="F:ATP binding"/>
    <property type="evidence" value="ECO:0007669"/>
    <property type="project" value="UniProtKB-UniRule"/>
</dbReference>
<dbReference type="InterPro" id="IPR045874">
    <property type="entry name" value="LRK10/LRL21-25-like"/>
</dbReference>
<keyword evidence="4" id="KW-0812">Transmembrane</keyword>
<feature type="region of interest" description="Disordered" evidence="13">
    <location>
        <begin position="588"/>
        <end position="620"/>
    </location>
</feature>
<dbReference type="InterPro" id="IPR025287">
    <property type="entry name" value="WAK_GUB"/>
</dbReference>
<dbReference type="Gene3D" id="1.10.510.10">
    <property type="entry name" value="Transferase(Phosphotransferase) domain 1"/>
    <property type="match status" value="1"/>
</dbReference>
<evidence type="ECO:0000256" key="6">
    <source>
        <dbReference type="ARBA" id="ARBA00022741"/>
    </source>
</evidence>
<keyword evidence="10" id="KW-0472">Membrane</keyword>
<keyword evidence="3" id="KW-0808">Transferase</keyword>
<dbReference type="Proteomes" id="UP000091857">
    <property type="component" value="Chromosome 11"/>
</dbReference>
<evidence type="ECO:0000313" key="17">
    <source>
        <dbReference type="Proteomes" id="UP000091857"/>
    </source>
</evidence>
<dbReference type="AlphaFoldDB" id="A0A2C9V0I5"/>
<keyword evidence="11" id="KW-0325">Glycoprotein</keyword>
<name>A0A2C9V0I5_MANES</name>
<dbReference type="FunFam" id="3.30.200.20:FF:000178">
    <property type="entry name" value="serine/threonine-protein kinase PBS1-like"/>
    <property type="match status" value="1"/>
</dbReference>
<dbReference type="SMART" id="SM00220">
    <property type="entry name" value="S_TKc"/>
    <property type="match status" value="1"/>
</dbReference>
<dbReference type="SUPFAM" id="SSF56112">
    <property type="entry name" value="Protein kinase-like (PK-like)"/>
    <property type="match status" value="1"/>
</dbReference>
<accession>A0A2C9V0I5</accession>
<feature type="chain" id="PRO_5013039311" description="Protein kinase domain-containing protein" evidence="14">
    <location>
        <begin position="22"/>
        <end position="620"/>
    </location>
</feature>
<evidence type="ECO:0000259" key="15">
    <source>
        <dbReference type="PROSITE" id="PS50011"/>
    </source>
</evidence>
<evidence type="ECO:0000256" key="12">
    <source>
        <dbReference type="PROSITE-ProRule" id="PRU10141"/>
    </source>
</evidence>
<dbReference type="GO" id="GO:0016020">
    <property type="term" value="C:membrane"/>
    <property type="evidence" value="ECO:0007669"/>
    <property type="project" value="UniProtKB-SubCell"/>
</dbReference>
<dbReference type="Pfam" id="PF13947">
    <property type="entry name" value="GUB_WAK_bind"/>
    <property type="match status" value="1"/>
</dbReference>
<dbReference type="Gramene" id="Manes.11G117000.1.v8.1">
    <property type="protein sequence ID" value="Manes.11G117000.1.v8.1.CDS"/>
    <property type="gene ID" value="Manes.11G117000.v8.1"/>
</dbReference>
<gene>
    <name evidence="16" type="ORF">MANES_11G117000v8</name>
</gene>
<evidence type="ECO:0000256" key="13">
    <source>
        <dbReference type="SAM" id="MobiDB-lite"/>
    </source>
</evidence>
<evidence type="ECO:0000313" key="16">
    <source>
        <dbReference type="EMBL" id="OAY37638.1"/>
    </source>
</evidence>
<dbReference type="PANTHER" id="PTHR27009">
    <property type="entry name" value="RUST RESISTANCE KINASE LR10-RELATED"/>
    <property type="match status" value="1"/>
</dbReference>